<organism evidence="2 3">
    <name type="scientific">Cladorrhinum samala</name>
    <dbReference type="NCBI Taxonomy" id="585594"/>
    <lineage>
        <taxon>Eukaryota</taxon>
        <taxon>Fungi</taxon>
        <taxon>Dikarya</taxon>
        <taxon>Ascomycota</taxon>
        <taxon>Pezizomycotina</taxon>
        <taxon>Sordariomycetes</taxon>
        <taxon>Sordariomycetidae</taxon>
        <taxon>Sordariales</taxon>
        <taxon>Podosporaceae</taxon>
        <taxon>Cladorrhinum</taxon>
    </lineage>
</organism>
<keyword evidence="3" id="KW-1185">Reference proteome</keyword>
<dbReference type="Pfam" id="PF12417">
    <property type="entry name" value="DUF3669"/>
    <property type="match status" value="1"/>
</dbReference>
<sequence>MPAFGPNMPSELDATEYSVLSGGMQGTTGVKYERIGFGQCGLVFAQPGREYVVKVARPHFSDALWDDFLSHLRLFDALSVYSDIDCRIPRVYSYVSKGNEAWWTTNAALLPPSGDFPLPSVALITQRILALPKIIRNALIDRFCPEELREAAKASPLNKDCVARVYLGRRRAPNTRLPPNFSLRNFNFCLDQMLDLELPVKYYAKAMAACLAVIHWHCRMDGYDIEFVLGSDASVSYTTHITEKLGLDVDQIDKLDAHSDIEALQRTNYQRRATRLWVLDFNLCSRFPRDDTFILERERDVISQLVIAFFENDPYYPLPLAEMDVDKQLWLVFREEYERKAAEVLGASQALKHLPGKFLDACEERERRKLEQGLGHGHRDFKE</sequence>
<evidence type="ECO:0000313" key="3">
    <source>
        <dbReference type="Proteomes" id="UP001321749"/>
    </source>
</evidence>
<dbReference type="EMBL" id="MU864939">
    <property type="protein sequence ID" value="KAK4465460.1"/>
    <property type="molecule type" value="Genomic_DNA"/>
</dbReference>
<comment type="caution">
    <text evidence="2">The sequence shown here is derived from an EMBL/GenBank/DDBJ whole genome shotgun (WGS) entry which is preliminary data.</text>
</comment>
<reference evidence="2" key="2">
    <citation type="submission" date="2023-06" db="EMBL/GenBank/DDBJ databases">
        <authorList>
            <consortium name="Lawrence Berkeley National Laboratory"/>
            <person name="Mondo S.J."/>
            <person name="Hensen N."/>
            <person name="Bonometti L."/>
            <person name="Westerberg I."/>
            <person name="Brannstrom I.O."/>
            <person name="Guillou S."/>
            <person name="Cros-Aarteil S."/>
            <person name="Calhoun S."/>
            <person name="Haridas S."/>
            <person name="Kuo A."/>
            <person name="Pangilinan J."/>
            <person name="Riley R."/>
            <person name="Labutti K."/>
            <person name="Andreopoulos B."/>
            <person name="Lipzen A."/>
            <person name="Chen C."/>
            <person name="Yanf M."/>
            <person name="Daum C."/>
            <person name="Ng V."/>
            <person name="Clum A."/>
            <person name="Steindorff A."/>
            <person name="Ohm R."/>
            <person name="Martin F."/>
            <person name="Silar P."/>
            <person name="Natvig D."/>
            <person name="Lalanne C."/>
            <person name="Gautier V."/>
            <person name="Ament-Velasquez S.L."/>
            <person name="Kruys A."/>
            <person name="Hutchinson M.I."/>
            <person name="Powell A.J."/>
            <person name="Barry K."/>
            <person name="Miller A.N."/>
            <person name="Grigoriev I.V."/>
            <person name="Debuchy R."/>
            <person name="Gladieux P."/>
            <person name="Thoren M.H."/>
            <person name="Johannesson H."/>
        </authorList>
    </citation>
    <scope>NUCLEOTIDE SEQUENCE</scope>
    <source>
        <strain evidence="2">PSN324</strain>
    </source>
</reference>
<dbReference type="PANTHER" id="PTHR40780:SF2">
    <property type="entry name" value="DUF3669 DOMAIN-CONTAINING PROTEIN"/>
    <property type="match status" value="1"/>
</dbReference>
<dbReference type="PANTHER" id="PTHR40780">
    <property type="entry name" value="DUF3669 DOMAIN-CONTAINING PROTEIN"/>
    <property type="match status" value="1"/>
</dbReference>
<evidence type="ECO:0000259" key="1">
    <source>
        <dbReference type="Pfam" id="PF12417"/>
    </source>
</evidence>
<accession>A0AAV9HWX5</accession>
<dbReference type="AlphaFoldDB" id="A0AAV9HWX5"/>
<proteinExistence type="predicted"/>
<protein>
    <submittedName>
        <fullName evidence="2">Zinc finger protein</fullName>
    </submittedName>
</protein>
<dbReference type="InterPro" id="IPR022137">
    <property type="entry name" value="Znf_prot_DUF3669"/>
</dbReference>
<gene>
    <name evidence="2" type="ORF">QBC42DRAFT_336271</name>
</gene>
<name>A0AAV9HWX5_9PEZI</name>
<evidence type="ECO:0000313" key="2">
    <source>
        <dbReference type="EMBL" id="KAK4465460.1"/>
    </source>
</evidence>
<reference evidence="2" key="1">
    <citation type="journal article" date="2023" name="Mol. Phylogenet. Evol.">
        <title>Genome-scale phylogeny and comparative genomics of the fungal order Sordariales.</title>
        <authorList>
            <person name="Hensen N."/>
            <person name="Bonometti L."/>
            <person name="Westerberg I."/>
            <person name="Brannstrom I.O."/>
            <person name="Guillou S."/>
            <person name="Cros-Aarteil S."/>
            <person name="Calhoun S."/>
            <person name="Haridas S."/>
            <person name="Kuo A."/>
            <person name="Mondo S."/>
            <person name="Pangilinan J."/>
            <person name="Riley R."/>
            <person name="LaButti K."/>
            <person name="Andreopoulos B."/>
            <person name="Lipzen A."/>
            <person name="Chen C."/>
            <person name="Yan M."/>
            <person name="Daum C."/>
            <person name="Ng V."/>
            <person name="Clum A."/>
            <person name="Steindorff A."/>
            <person name="Ohm R.A."/>
            <person name="Martin F."/>
            <person name="Silar P."/>
            <person name="Natvig D.O."/>
            <person name="Lalanne C."/>
            <person name="Gautier V."/>
            <person name="Ament-Velasquez S.L."/>
            <person name="Kruys A."/>
            <person name="Hutchinson M.I."/>
            <person name="Powell A.J."/>
            <person name="Barry K."/>
            <person name="Miller A.N."/>
            <person name="Grigoriev I.V."/>
            <person name="Debuchy R."/>
            <person name="Gladieux P."/>
            <person name="Hiltunen Thoren M."/>
            <person name="Johannesson H."/>
        </authorList>
    </citation>
    <scope>NUCLEOTIDE SEQUENCE</scope>
    <source>
        <strain evidence="2">PSN324</strain>
    </source>
</reference>
<dbReference type="Proteomes" id="UP001321749">
    <property type="component" value="Unassembled WGS sequence"/>
</dbReference>
<feature type="domain" description="DUF3669" evidence="1">
    <location>
        <begin position="276"/>
        <end position="348"/>
    </location>
</feature>